<name>A0A0D0B3F8_9AGAM</name>
<reference evidence="2 3" key="1">
    <citation type="submission" date="2014-04" db="EMBL/GenBank/DDBJ databases">
        <authorList>
            <consortium name="DOE Joint Genome Institute"/>
            <person name="Kuo A."/>
            <person name="Ruytinx J."/>
            <person name="Rineau F."/>
            <person name="Colpaert J."/>
            <person name="Kohler A."/>
            <person name="Nagy L.G."/>
            <person name="Floudas D."/>
            <person name="Copeland A."/>
            <person name="Barry K.W."/>
            <person name="Cichocki N."/>
            <person name="Veneault-Fourrey C."/>
            <person name="LaButti K."/>
            <person name="Lindquist E.A."/>
            <person name="Lipzen A."/>
            <person name="Lundell T."/>
            <person name="Morin E."/>
            <person name="Murat C."/>
            <person name="Sun H."/>
            <person name="Tunlid A."/>
            <person name="Henrissat B."/>
            <person name="Grigoriev I.V."/>
            <person name="Hibbett D.S."/>
            <person name="Martin F."/>
            <person name="Nordberg H.P."/>
            <person name="Cantor M.N."/>
            <person name="Hua S.X."/>
        </authorList>
    </citation>
    <scope>NUCLEOTIDE SEQUENCE [LARGE SCALE GENOMIC DNA]</scope>
    <source>
        <strain evidence="2 3">UH-Slu-Lm8-n1</strain>
    </source>
</reference>
<sequence>MSIHSIDAAPLTRKEMTESNAQRSENVILARPPLTARKNVMSGLRSQLESKSHSKGSKGSRCPIDTDFRPSSPRNPNDVELDIRARVERPVAVDYVDESKHSSSYGIPAVK</sequence>
<proteinExistence type="predicted"/>
<organism evidence="2 3">
    <name type="scientific">Suillus luteus UH-Slu-Lm8-n1</name>
    <dbReference type="NCBI Taxonomy" id="930992"/>
    <lineage>
        <taxon>Eukaryota</taxon>
        <taxon>Fungi</taxon>
        <taxon>Dikarya</taxon>
        <taxon>Basidiomycota</taxon>
        <taxon>Agaricomycotina</taxon>
        <taxon>Agaricomycetes</taxon>
        <taxon>Agaricomycetidae</taxon>
        <taxon>Boletales</taxon>
        <taxon>Suillineae</taxon>
        <taxon>Suillaceae</taxon>
        <taxon>Suillus</taxon>
    </lineage>
</organism>
<dbReference type="AlphaFoldDB" id="A0A0D0B3F8"/>
<dbReference type="Proteomes" id="UP000054485">
    <property type="component" value="Unassembled WGS sequence"/>
</dbReference>
<feature type="region of interest" description="Disordered" evidence="1">
    <location>
        <begin position="1"/>
        <end position="83"/>
    </location>
</feature>
<evidence type="ECO:0000313" key="3">
    <source>
        <dbReference type="Proteomes" id="UP000054485"/>
    </source>
</evidence>
<evidence type="ECO:0000256" key="1">
    <source>
        <dbReference type="SAM" id="MobiDB-lite"/>
    </source>
</evidence>
<evidence type="ECO:0000313" key="2">
    <source>
        <dbReference type="EMBL" id="KIK48586.1"/>
    </source>
</evidence>
<dbReference type="OrthoDB" id="3346251at2759"/>
<dbReference type="EMBL" id="KN835137">
    <property type="protein sequence ID" value="KIK48586.1"/>
    <property type="molecule type" value="Genomic_DNA"/>
</dbReference>
<accession>A0A0D0B3F8</accession>
<dbReference type="InParanoid" id="A0A0D0B3F8"/>
<protein>
    <submittedName>
        <fullName evidence="2">Uncharacterized protein</fullName>
    </submittedName>
</protein>
<gene>
    <name evidence="2" type="ORF">CY34DRAFT_798099</name>
</gene>
<reference evidence="3" key="2">
    <citation type="submission" date="2015-01" db="EMBL/GenBank/DDBJ databases">
        <title>Evolutionary Origins and Diversification of the Mycorrhizal Mutualists.</title>
        <authorList>
            <consortium name="DOE Joint Genome Institute"/>
            <consortium name="Mycorrhizal Genomics Consortium"/>
            <person name="Kohler A."/>
            <person name="Kuo A."/>
            <person name="Nagy L.G."/>
            <person name="Floudas D."/>
            <person name="Copeland A."/>
            <person name="Barry K.W."/>
            <person name="Cichocki N."/>
            <person name="Veneault-Fourrey C."/>
            <person name="LaButti K."/>
            <person name="Lindquist E.A."/>
            <person name="Lipzen A."/>
            <person name="Lundell T."/>
            <person name="Morin E."/>
            <person name="Murat C."/>
            <person name="Riley R."/>
            <person name="Ohm R."/>
            <person name="Sun H."/>
            <person name="Tunlid A."/>
            <person name="Henrissat B."/>
            <person name="Grigoriev I.V."/>
            <person name="Hibbett D.S."/>
            <person name="Martin F."/>
        </authorList>
    </citation>
    <scope>NUCLEOTIDE SEQUENCE [LARGE SCALE GENOMIC DNA]</scope>
    <source>
        <strain evidence="3">UH-Slu-Lm8-n1</strain>
    </source>
</reference>
<keyword evidence="3" id="KW-1185">Reference proteome</keyword>
<dbReference type="HOGENOM" id="CLU_144937_0_0_1"/>